<comment type="caution">
    <text evidence="2">The sequence shown here is derived from an EMBL/GenBank/DDBJ whole genome shotgun (WGS) entry which is preliminary data.</text>
</comment>
<feature type="domain" description="DUF4283" evidence="1">
    <location>
        <begin position="272"/>
        <end position="343"/>
    </location>
</feature>
<dbReference type="Pfam" id="PF14111">
    <property type="entry name" value="DUF4283"/>
    <property type="match status" value="1"/>
</dbReference>
<dbReference type="PANTHER" id="PTHR31286:SF168">
    <property type="entry name" value="DUF4283 DOMAIN-CONTAINING PROTEIN"/>
    <property type="match status" value="1"/>
</dbReference>
<dbReference type="PANTHER" id="PTHR31286">
    <property type="entry name" value="GLYCINE-RICH CELL WALL STRUCTURAL PROTEIN 1.8-LIKE"/>
    <property type="match status" value="1"/>
</dbReference>
<proteinExistence type="predicted"/>
<evidence type="ECO:0000259" key="1">
    <source>
        <dbReference type="Pfam" id="PF14111"/>
    </source>
</evidence>
<keyword evidence="3" id="KW-1185">Reference proteome</keyword>
<evidence type="ECO:0000313" key="3">
    <source>
        <dbReference type="Proteomes" id="UP001454036"/>
    </source>
</evidence>
<organism evidence="2 3">
    <name type="scientific">Lithospermum erythrorhizon</name>
    <name type="common">Purple gromwell</name>
    <name type="synonym">Lithospermum officinale var. erythrorhizon</name>
    <dbReference type="NCBI Taxonomy" id="34254"/>
    <lineage>
        <taxon>Eukaryota</taxon>
        <taxon>Viridiplantae</taxon>
        <taxon>Streptophyta</taxon>
        <taxon>Embryophyta</taxon>
        <taxon>Tracheophyta</taxon>
        <taxon>Spermatophyta</taxon>
        <taxon>Magnoliopsida</taxon>
        <taxon>eudicotyledons</taxon>
        <taxon>Gunneridae</taxon>
        <taxon>Pentapetalae</taxon>
        <taxon>asterids</taxon>
        <taxon>lamiids</taxon>
        <taxon>Boraginales</taxon>
        <taxon>Boraginaceae</taxon>
        <taxon>Boraginoideae</taxon>
        <taxon>Lithospermeae</taxon>
        <taxon>Lithospermum</taxon>
    </lineage>
</organism>
<evidence type="ECO:0000313" key="2">
    <source>
        <dbReference type="EMBL" id="GAA0158784.1"/>
    </source>
</evidence>
<sequence>MGRTDAQVSWPRGGGGVKTKAAKNVAAGLGTKGADAVHEKLKFGAFVRGLEDSVGEDISRAIRDGVDGAKDVDSTVLRLNSEVDEGAELAANRPKSVDPGILKPGSQLRRSASFGNSGGLGALDLVTDAHATSQVLASLGLGIEGLFDNEVRRATLFRDVLDSTEARLDNVVASGVTTDRGAVGVLLEGVAGGSSRSLGIGCSKGSAGVQSLYDTTSTIAAKAKAKNQQPHKMFLSLFPKNRQPAKGMRLDHVFPRDGMIVIGQEDAALIESTWGFCLIGCFTGRFLRGKTIQDVTKAWGVKVKILPYSKDWIIFRFHSEEDRDKVFNGRPYMIYGKTLMLKHIPSNGVLDVDLFLDIPLWVKFYDVTLRYWTPSGLSKIASKLGRPLYTDQFTCERSRASYARILVEVDMRCAPIHEIPVHLPGGIIHTQRVSYEDFPDFCYRCYGGSIQEDPRGCQCGGGEGGPVLGSRPPPHMFDSSRRSAYHSGARLGSTQMGNVSCSLGVVDTNSSSTTNSSVGTNGRFMIVRRRGYSPSKGHGRWEVSRFPVVDQ</sequence>
<name>A0AAV3Q4X6_LITER</name>
<dbReference type="InterPro" id="IPR040256">
    <property type="entry name" value="At4g02000-like"/>
</dbReference>
<accession>A0AAV3Q4X6</accession>
<dbReference type="EMBL" id="BAABME010035374">
    <property type="protein sequence ID" value="GAA0158784.1"/>
    <property type="molecule type" value="Genomic_DNA"/>
</dbReference>
<dbReference type="Proteomes" id="UP001454036">
    <property type="component" value="Unassembled WGS sequence"/>
</dbReference>
<reference evidence="2 3" key="1">
    <citation type="submission" date="2024-01" db="EMBL/GenBank/DDBJ databases">
        <title>The complete chloroplast genome sequence of Lithospermum erythrorhizon: insights into the phylogenetic relationship among Boraginaceae species and the maternal lineages of purple gromwells.</title>
        <authorList>
            <person name="Okada T."/>
            <person name="Watanabe K."/>
        </authorList>
    </citation>
    <scope>NUCLEOTIDE SEQUENCE [LARGE SCALE GENOMIC DNA]</scope>
</reference>
<protein>
    <recommendedName>
        <fullName evidence="1">DUF4283 domain-containing protein</fullName>
    </recommendedName>
</protein>
<dbReference type="InterPro" id="IPR025558">
    <property type="entry name" value="DUF4283"/>
</dbReference>
<dbReference type="AlphaFoldDB" id="A0AAV3Q4X6"/>
<gene>
    <name evidence="2" type="ORF">LIER_43461</name>
</gene>